<accession>A0ABR6CTF3</accession>
<name>A0ABR6CTF3_9BACI</name>
<evidence type="ECO:0000313" key="5">
    <source>
        <dbReference type="EMBL" id="MBA9028298.1"/>
    </source>
</evidence>
<evidence type="ECO:0000256" key="2">
    <source>
        <dbReference type="ARBA" id="ARBA00029447"/>
    </source>
</evidence>
<dbReference type="InterPro" id="IPR004089">
    <property type="entry name" value="MCPsignal_dom"/>
</dbReference>
<dbReference type="RefSeq" id="WP_182503445.1">
    <property type="nucleotide sequence ID" value="NZ_JACJHX010000013.1"/>
</dbReference>
<dbReference type="CDD" id="cd11386">
    <property type="entry name" value="MCP_signal"/>
    <property type="match status" value="1"/>
</dbReference>
<keyword evidence="6" id="KW-1185">Reference proteome</keyword>
<dbReference type="InterPro" id="IPR004090">
    <property type="entry name" value="Chemotax_Me-accpt_rcpt"/>
</dbReference>
<evidence type="ECO:0000256" key="3">
    <source>
        <dbReference type="PROSITE-ProRule" id="PRU00284"/>
    </source>
</evidence>
<dbReference type="EMBL" id="JACJHX010000013">
    <property type="protein sequence ID" value="MBA9028298.1"/>
    <property type="molecule type" value="Genomic_DNA"/>
</dbReference>
<keyword evidence="1 3" id="KW-0807">Transducer</keyword>
<dbReference type="Proteomes" id="UP000626697">
    <property type="component" value="Unassembled WGS sequence"/>
</dbReference>
<dbReference type="Pfam" id="PF00015">
    <property type="entry name" value="MCPsignal"/>
    <property type="match status" value="1"/>
</dbReference>
<dbReference type="PRINTS" id="PR00260">
    <property type="entry name" value="CHEMTRNSDUCR"/>
</dbReference>
<comment type="similarity">
    <text evidence="2">Belongs to the methyl-accepting chemotaxis (MCP) protein family.</text>
</comment>
<dbReference type="Pfam" id="PF13682">
    <property type="entry name" value="CZB"/>
    <property type="match status" value="1"/>
</dbReference>
<gene>
    <name evidence="5" type="ORF">HNP81_003618</name>
</gene>
<reference evidence="5 6" key="1">
    <citation type="submission" date="2020-08" db="EMBL/GenBank/DDBJ databases">
        <title>Genomic Encyclopedia of Type Strains, Phase IV (KMG-IV): sequencing the most valuable type-strain genomes for metagenomic binning, comparative biology and taxonomic classification.</title>
        <authorList>
            <person name="Goeker M."/>
        </authorList>
    </citation>
    <scope>NUCLEOTIDE SEQUENCE [LARGE SCALE GENOMIC DNA]</scope>
    <source>
        <strain evidence="5 6">DSM 105481</strain>
    </source>
</reference>
<proteinExistence type="inferred from homology"/>
<dbReference type="PANTHER" id="PTHR32089">
    <property type="entry name" value="METHYL-ACCEPTING CHEMOTAXIS PROTEIN MCPB"/>
    <property type="match status" value="1"/>
</dbReference>
<protein>
    <submittedName>
        <fullName evidence="5">Methyl-accepting chemotaxis protein</fullName>
    </submittedName>
</protein>
<feature type="domain" description="Methyl-accepting transducer" evidence="4">
    <location>
        <begin position="93"/>
        <end position="304"/>
    </location>
</feature>
<evidence type="ECO:0000256" key="1">
    <source>
        <dbReference type="ARBA" id="ARBA00023224"/>
    </source>
</evidence>
<dbReference type="PANTHER" id="PTHR32089:SF112">
    <property type="entry name" value="LYSOZYME-LIKE PROTEIN-RELATED"/>
    <property type="match status" value="1"/>
</dbReference>
<dbReference type="Gene3D" id="1.20.120.30">
    <property type="entry name" value="Aspartate receptor, ligand-binding domain"/>
    <property type="match status" value="1"/>
</dbReference>
<dbReference type="Gene3D" id="1.10.287.950">
    <property type="entry name" value="Methyl-accepting chemotaxis protein"/>
    <property type="match status" value="1"/>
</dbReference>
<evidence type="ECO:0000313" key="6">
    <source>
        <dbReference type="Proteomes" id="UP000626697"/>
    </source>
</evidence>
<dbReference type="SMART" id="SM00283">
    <property type="entry name" value="MA"/>
    <property type="match status" value="1"/>
</dbReference>
<dbReference type="InterPro" id="IPR025991">
    <property type="entry name" value="Chemoreceptor_zinc-bind_dom"/>
</dbReference>
<dbReference type="SUPFAM" id="SSF58104">
    <property type="entry name" value="Methyl-accepting chemotaxis protein (MCP) signaling domain"/>
    <property type="match status" value="1"/>
</dbReference>
<comment type="caution">
    <text evidence="5">The sequence shown here is derived from an EMBL/GenBank/DDBJ whole genome shotgun (WGS) entry which is preliminary data.</text>
</comment>
<evidence type="ECO:0000259" key="4">
    <source>
        <dbReference type="PROSITE" id="PS50111"/>
    </source>
</evidence>
<organism evidence="5 6">
    <name type="scientific">Peribacillus huizhouensis</name>
    <dbReference type="NCBI Taxonomy" id="1501239"/>
    <lineage>
        <taxon>Bacteria</taxon>
        <taxon>Bacillati</taxon>
        <taxon>Bacillota</taxon>
        <taxon>Bacilli</taxon>
        <taxon>Bacillales</taxon>
        <taxon>Bacillaceae</taxon>
        <taxon>Peribacillus</taxon>
    </lineage>
</organism>
<dbReference type="PROSITE" id="PS50111">
    <property type="entry name" value="CHEMOTAXIS_TRANSDUC_2"/>
    <property type="match status" value="1"/>
</dbReference>
<sequence>MFKFSKNKELAQGNYSENQLIVELERIYEMNANYELSGDAYLQGNNEVEIMINKILELKNTQVREQFLLNSELIEFVTQMDYVKDMVDHISIQKESVEEVAASSEEMSHAIEEVANHVQTSLITTKEAVSISTNSLETINQSFTYINESFEQINQVQDKMQLVVEDTKEIDTVVNIINDVAERTNLLSLNASIEAARSGEAGRGFAVVANEIKKLAENTKNSANYIKEMVKKLRTEIGVSEQAISEAVGVFSKGKDHINQAVESMDKMEVSLEGISSVFENISANVEEQSATTQEVTARLSEINHQTQMLSDICMRTGQGIYTISTMAENLRNTALPYFKDFKGNQHFKPVAAEHLLWKWKAYNAVCGFVKLDENSIGDHTSCTLGKHLENTKQSNPFDDMVVKMYEPHKKVHTLSKEVIRAVNSGNRTNIASYLRELDEATGELMNGLK</sequence>